<dbReference type="PANTHER" id="PTHR42924">
    <property type="entry name" value="EXONUCLEASE"/>
    <property type="match status" value="1"/>
</dbReference>
<dbReference type="STRING" id="1797994.A2227_00160"/>
<dbReference type="GO" id="GO:0035312">
    <property type="term" value="F:5'-3' DNA exonuclease activity"/>
    <property type="evidence" value="ECO:0007669"/>
    <property type="project" value="TreeGrafter"/>
</dbReference>
<comment type="caution">
    <text evidence="2">The sequence shown here is derived from an EMBL/GenBank/DDBJ whole genome shotgun (WGS) entry which is preliminary data.</text>
</comment>
<dbReference type="PANTHER" id="PTHR42924:SF3">
    <property type="entry name" value="POLYMERASE_HISTIDINOL PHOSPHATASE N-TERMINAL DOMAIN-CONTAINING PROTEIN"/>
    <property type="match status" value="1"/>
</dbReference>
<evidence type="ECO:0000313" key="2">
    <source>
        <dbReference type="EMBL" id="OGF25612.1"/>
    </source>
</evidence>
<name>A0A1F5SG76_9BACT</name>
<dbReference type="SUPFAM" id="SSF89550">
    <property type="entry name" value="PHP domain-like"/>
    <property type="match status" value="1"/>
</dbReference>
<dbReference type="CDD" id="cd07438">
    <property type="entry name" value="PHP_HisPPase_AMP"/>
    <property type="match status" value="1"/>
</dbReference>
<dbReference type="AlphaFoldDB" id="A0A1F5SG76"/>
<dbReference type="InterPro" id="IPR003141">
    <property type="entry name" value="Pol/His_phosphatase_N"/>
</dbReference>
<feature type="domain" description="Polymerase/histidinol phosphatase N-terminal" evidence="1">
    <location>
        <begin position="3"/>
        <end position="68"/>
    </location>
</feature>
<evidence type="ECO:0000259" key="1">
    <source>
        <dbReference type="SMART" id="SM00481"/>
    </source>
</evidence>
<dbReference type="Gene3D" id="3.20.20.140">
    <property type="entry name" value="Metal-dependent hydrolases"/>
    <property type="match status" value="1"/>
</dbReference>
<proteinExistence type="predicted"/>
<reference evidence="2 3" key="1">
    <citation type="journal article" date="2016" name="Nat. Commun.">
        <title>Thousands of microbial genomes shed light on interconnected biogeochemical processes in an aquifer system.</title>
        <authorList>
            <person name="Anantharaman K."/>
            <person name="Brown C.T."/>
            <person name="Hug L.A."/>
            <person name="Sharon I."/>
            <person name="Castelle C.J."/>
            <person name="Probst A.J."/>
            <person name="Thomas B.C."/>
            <person name="Singh A."/>
            <person name="Wilkins M.J."/>
            <person name="Karaoz U."/>
            <person name="Brodie E.L."/>
            <person name="Williams K.H."/>
            <person name="Hubbard S.S."/>
            <person name="Banfield J.F."/>
        </authorList>
    </citation>
    <scope>NUCLEOTIDE SEQUENCE [LARGE SCALE GENOMIC DNA]</scope>
</reference>
<dbReference type="Pfam" id="PF02811">
    <property type="entry name" value="PHP"/>
    <property type="match status" value="1"/>
</dbReference>
<dbReference type="GO" id="GO:0004534">
    <property type="term" value="F:5'-3' RNA exonuclease activity"/>
    <property type="evidence" value="ECO:0007669"/>
    <property type="project" value="TreeGrafter"/>
</dbReference>
<gene>
    <name evidence="2" type="ORF">A2227_00160</name>
</gene>
<dbReference type="EMBL" id="MFGB01000020">
    <property type="protein sequence ID" value="OGF25612.1"/>
    <property type="molecule type" value="Genomic_DNA"/>
</dbReference>
<sequence>MFIDLQIHSTYSDGYFTPTQLAEFMRRQGVKVAALTDHNTVGGVHEFVNACRRYGIKPVKGLELYCKFHGRRFNILWYNFDETDPELHDMLRQSQERRRRYARVMLSKMPGFRINIDKILDRHNHYVPINHIVDAICADHKNLSRMKRELKTDFPGEGEIISRYFQDKNIGVLKNSLIDFERVIGLRKKIGGQLILCHPAKGGHIDRDFLASLKSEGMDGIELMSPHHSYNSIMLIQRLAREFNLITTGGSDFHRMEGKGYRLQKSWEYFKIDVKYLRKVDKIIG</sequence>
<dbReference type="SMART" id="SM00481">
    <property type="entry name" value="POLIIIAc"/>
    <property type="match status" value="1"/>
</dbReference>
<dbReference type="InterPro" id="IPR004013">
    <property type="entry name" value="PHP_dom"/>
</dbReference>
<accession>A0A1F5SG76</accession>
<dbReference type="Proteomes" id="UP000178367">
    <property type="component" value="Unassembled WGS sequence"/>
</dbReference>
<protein>
    <recommendedName>
        <fullName evidence="1">Polymerase/histidinol phosphatase N-terminal domain-containing protein</fullName>
    </recommendedName>
</protein>
<dbReference type="Gene3D" id="1.10.150.650">
    <property type="match status" value="1"/>
</dbReference>
<organism evidence="2 3">
    <name type="scientific">Candidatus Falkowbacteria bacterium RIFOXYA2_FULL_47_19</name>
    <dbReference type="NCBI Taxonomy" id="1797994"/>
    <lineage>
        <taxon>Bacteria</taxon>
        <taxon>Candidatus Falkowiibacteriota</taxon>
    </lineage>
</organism>
<dbReference type="InterPro" id="IPR016195">
    <property type="entry name" value="Pol/histidinol_Pase-like"/>
</dbReference>
<evidence type="ECO:0000313" key="3">
    <source>
        <dbReference type="Proteomes" id="UP000178367"/>
    </source>
</evidence>
<dbReference type="InterPro" id="IPR052018">
    <property type="entry name" value="PHP_domain"/>
</dbReference>